<evidence type="ECO:0000256" key="8">
    <source>
        <dbReference type="SAM" id="MobiDB-lite"/>
    </source>
</evidence>
<dbReference type="InterPro" id="IPR017441">
    <property type="entry name" value="Protein_kinase_ATP_BS"/>
</dbReference>
<dbReference type="Gene3D" id="1.10.510.10">
    <property type="entry name" value="Transferase(Phosphotransferase) domain 1"/>
    <property type="match status" value="1"/>
</dbReference>
<keyword evidence="9" id="KW-1133">Transmembrane helix</keyword>
<protein>
    <recommendedName>
        <fullName evidence="1">non-specific serine/threonine protein kinase</fullName>
        <ecNumber evidence="1">2.7.11.1</ecNumber>
    </recommendedName>
</protein>
<keyword evidence="5 11" id="KW-0418">Kinase</keyword>
<dbReference type="PROSITE" id="PS50011">
    <property type="entry name" value="PROTEIN_KINASE_DOM"/>
    <property type="match status" value="1"/>
</dbReference>
<gene>
    <name evidence="11" type="ORF">J2853_009124</name>
</gene>
<dbReference type="InterPro" id="IPR000719">
    <property type="entry name" value="Prot_kinase_dom"/>
</dbReference>
<dbReference type="EC" id="2.7.11.1" evidence="1"/>
<dbReference type="Pfam" id="PF00069">
    <property type="entry name" value="Pkinase"/>
    <property type="match status" value="1"/>
</dbReference>
<feature type="compositionally biased region" description="Pro residues" evidence="8">
    <location>
        <begin position="353"/>
        <end position="372"/>
    </location>
</feature>
<dbReference type="CDD" id="cd14014">
    <property type="entry name" value="STKc_PknB_like"/>
    <property type="match status" value="1"/>
</dbReference>
<keyword evidence="6 7" id="KW-0067">ATP-binding</keyword>
<keyword evidence="3 11" id="KW-0808">Transferase</keyword>
<dbReference type="PRINTS" id="PR01217">
    <property type="entry name" value="PRICHEXTENSN"/>
</dbReference>
<feature type="region of interest" description="Disordered" evidence="8">
    <location>
        <begin position="537"/>
        <end position="647"/>
    </location>
</feature>
<keyword evidence="9" id="KW-0472">Membrane</keyword>
<feature type="region of interest" description="Disordered" evidence="8">
    <location>
        <begin position="351"/>
        <end position="455"/>
    </location>
</feature>
<keyword evidence="12" id="KW-1185">Reference proteome</keyword>
<dbReference type="InterPro" id="IPR011009">
    <property type="entry name" value="Kinase-like_dom_sf"/>
</dbReference>
<proteinExistence type="predicted"/>
<evidence type="ECO:0000256" key="2">
    <source>
        <dbReference type="ARBA" id="ARBA00022527"/>
    </source>
</evidence>
<sequence>MTAIEWNLPGYTELRELGAGGGGRVVLARHDDSGAQVAIKYLAEQLRDDPDFLARFRAEARLLVELADDNVVQLYEYVEVAGGAAIVMEAVDAVSLRELLREHGSTGPEAALVVLKGSLTGLAAAHHAGLVHRDYKPENVLVQADGNSKLVDFGIAVHAGETDRPAGTPPYMAPEQWTGGPASFATDVYAATIVFFECLTGHRPYRATERAVLMYQHQNASIPVEEVPDAVRTLVTRGLAKDPADRPSTAAGFVTELETAAVAGYGEDWEERGRRKLAALVALLPLLFRLNEPGPAAGTTLFRTVLGRLRTKSVGVAVGAGLVVIAGGVGMYALAGERSPETQRIDIAAAEPPQAPSPGVPGQDPPSSPPAPTGSASAVSSASPPGSPPGPSEPPSAEPSVSQPVPPSSSASPSGSPSSSTASPSPRPPSETLTPSPSGSPEPPPTPGPPKPEVRRVDVSRAGLNARGAGVVSVIVDTSNTRQVRLRVVFRAGQTVRQAVVPLSGRTSYTPTVRFAFPRVACGTAWSVVATGDPAGASGSANGRTPPCPEPTAKPTATRTVKPAPGPTATRTVKPEPRPTATRTIRPRPTVRPEPRPTVRPRPTPTVAHTVRVKPKTTIVRTISPIPAPSAPPSSKDTAQAPPKRVT</sequence>
<keyword evidence="2" id="KW-0723">Serine/threonine-protein kinase</keyword>
<dbReference type="PROSITE" id="PS00107">
    <property type="entry name" value="PROTEIN_KINASE_ATP"/>
    <property type="match status" value="1"/>
</dbReference>
<feature type="transmembrane region" description="Helical" evidence="9">
    <location>
        <begin position="314"/>
        <end position="335"/>
    </location>
</feature>
<dbReference type="InterPro" id="IPR008271">
    <property type="entry name" value="Ser/Thr_kinase_AS"/>
</dbReference>
<organism evidence="11 12">
    <name type="scientific">Streptosporangium lutulentum</name>
    <dbReference type="NCBI Taxonomy" id="1461250"/>
    <lineage>
        <taxon>Bacteria</taxon>
        <taxon>Bacillati</taxon>
        <taxon>Actinomycetota</taxon>
        <taxon>Actinomycetes</taxon>
        <taxon>Streptosporangiales</taxon>
        <taxon>Streptosporangiaceae</taxon>
        <taxon>Streptosporangium</taxon>
    </lineage>
</organism>
<keyword evidence="9" id="KW-0812">Transmembrane</keyword>
<dbReference type="PANTHER" id="PTHR43289:SF6">
    <property type="entry name" value="SERINE_THREONINE-PROTEIN KINASE NEKL-3"/>
    <property type="match status" value="1"/>
</dbReference>
<feature type="binding site" evidence="7">
    <location>
        <position position="40"/>
    </location>
    <ligand>
        <name>ATP</name>
        <dbReference type="ChEBI" id="CHEBI:30616"/>
    </ligand>
</feature>
<feature type="compositionally biased region" description="Low complexity" evidence="8">
    <location>
        <begin position="373"/>
        <end position="384"/>
    </location>
</feature>
<dbReference type="EMBL" id="JAUSQU010000001">
    <property type="protein sequence ID" value="MDP9849913.1"/>
    <property type="molecule type" value="Genomic_DNA"/>
</dbReference>
<evidence type="ECO:0000256" key="7">
    <source>
        <dbReference type="PROSITE-ProRule" id="PRU10141"/>
    </source>
</evidence>
<evidence type="ECO:0000259" key="10">
    <source>
        <dbReference type="PROSITE" id="PS50011"/>
    </source>
</evidence>
<dbReference type="GO" id="GO:0004674">
    <property type="term" value="F:protein serine/threonine kinase activity"/>
    <property type="evidence" value="ECO:0007669"/>
    <property type="project" value="UniProtKB-EC"/>
</dbReference>
<evidence type="ECO:0000313" key="11">
    <source>
        <dbReference type="EMBL" id="MDP9849913.1"/>
    </source>
</evidence>
<evidence type="ECO:0000256" key="5">
    <source>
        <dbReference type="ARBA" id="ARBA00022777"/>
    </source>
</evidence>
<dbReference type="Proteomes" id="UP001225356">
    <property type="component" value="Unassembled WGS sequence"/>
</dbReference>
<feature type="compositionally biased region" description="Low complexity" evidence="8">
    <location>
        <begin position="579"/>
        <end position="588"/>
    </location>
</feature>
<evidence type="ECO:0000256" key="4">
    <source>
        <dbReference type="ARBA" id="ARBA00022741"/>
    </source>
</evidence>
<name>A0ABT9QT71_9ACTN</name>
<dbReference type="RefSeq" id="WP_307568014.1">
    <property type="nucleotide sequence ID" value="NZ_JAUSQU010000001.1"/>
</dbReference>
<dbReference type="PROSITE" id="PS00108">
    <property type="entry name" value="PROTEIN_KINASE_ST"/>
    <property type="match status" value="1"/>
</dbReference>
<evidence type="ECO:0000256" key="9">
    <source>
        <dbReference type="SAM" id="Phobius"/>
    </source>
</evidence>
<dbReference type="Gene3D" id="3.30.200.20">
    <property type="entry name" value="Phosphorylase Kinase, domain 1"/>
    <property type="match status" value="1"/>
</dbReference>
<keyword evidence="4 7" id="KW-0547">Nucleotide-binding</keyword>
<evidence type="ECO:0000256" key="3">
    <source>
        <dbReference type="ARBA" id="ARBA00022679"/>
    </source>
</evidence>
<feature type="compositionally biased region" description="Low complexity" evidence="8">
    <location>
        <begin position="398"/>
        <end position="437"/>
    </location>
</feature>
<feature type="compositionally biased region" description="Pro residues" evidence="8">
    <location>
        <begin position="385"/>
        <end position="397"/>
    </location>
</feature>
<evidence type="ECO:0000256" key="1">
    <source>
        <dbReference type="ARBA" id="ARBA00012513"/>
    </source>
</evidence>
<feature type="compositionally biased region" description="Pro residues" evidence="8">
    <location>
        <begin position="438"/>
        <end position="451"/>
    </location>
</feature>
<comment type="caution">
    <text evidence="11">The sequence shown here is derived from an EMBL/GenBank/DDBJ whole genome shotgun (WGS) entry which is preliminary data.</text>
</comment>
<feature type="domain" description="Protein kinase" evidence="10">
    <location>
        <begin position="11"/>
        <end position="262"/>
    </location>
</feature>
<accession>A0ABT9QT71</accession>
<evidence type="ECO:0000313" key="12">
    <source>
        <dbReference type="Proteomes" id="UP001225356"/>
    </source>
</evidence>
<dbReference type="SUPFAM" id="SSF56112">
    <property type="entry name" value="Protein kinase-like (PK-like)"/>
    <property type="match status" value="1"/>
</dbReference>
<reference evidence="11 12" key="1">
    <citation type="submission" date="2023-07" db="EMBL/GenBank/DDBJ databases">
        <title>Sequencing the genomes of 1000 actinobacteria strains.</title>
        <authorList>
            <person name="Klenk H.-P."/>
        </authorList>
    </citation>
    <scope>NUCLEOTIDE SEQUENCE [LARGE SCALE GENOMIC DNA]</scope>
    <source>
        <strain evidence="11 12">DSM 46740</strain>
    </source>
</reference>
<evidence type="ECO:0000256" key="6">
    <source>
        <dbReference type="ARBA" id="ARBA00022840"/>
    </source>
</evidence>
<dbReference type="PANTHER" id="PTHR43289">
    <property type="entry name" value="MITOGEN-ACTIVATED PROTEIN KINASE KINASE KINASE 20-RELATED"/>
    <property type="match status" value="1"/>
</dbReference>